<gene>
    <name evidence="2" type="ORF">HaLaN_09899</name>
</gene>
<organism evidence="2 3">
    <name type="scientific">Haematococcus lacustris</name>
    <name type="common">Green alga</name>
    <name type="synonym">Haematococcus pluvialis</name>
    <dbReference type="NCBI Taxonomy" id="44745"/>
    <lineage>
        <taxon>Eukaryota</taxon>
        <taxon>Viridiplantae</taxon>
        <taxon>Chlorophyta</taxon>
        <taxon>core chlorophytes</taxon>
        <taxon>Chlorophyceae</taxon>
        <taxon>CS clade</taxon>
        <taxon>Chlamydomonadales</taxon>
        <taxon>Haematococcaceae</taxon>
        <taxon>Haematococcus</taxon>
    </lineage>
</organism>
<dbReference type="AlphaFoldDB" id="A0A699ZEG6"/>
<reference evidence="2 3" key="1">
    <citation type="submission" date="2020-02" db="EMBL/GenBank/DDBJ databases">
        <title>Draft genome sequence of Haematococcus lacustris strain NIES-144.</title>
        <authorList>
            <person name="Morimoto D."/>
            <person name="Nakagawa S."/>
            <person name="Yoshida T."/>
            <person name="Sawayama S."/>
        </authorList>
    </citation>
    <scope>NUCLEOTIDE SEQUENCE [LARGE SCALE GENOMIC DNA]</scope>
    <source>
        <strain evidence="2 3">NIES-144</strain>
    </source>
</reference>
<name>A0A699ZEG6_HAELA</name>
<comment type="caution">
    <text evidence="2">The sequence shown here is derived from an EMBL/GenBank/DDBJ whole genome shotgun (WGS) entry which is preliminary data.</text>
</comment>
<dbReference type="Proteomes" id="UP000485058">
    <property type="component" value="Unassembled WGS sequence"/>
</dbReference>
<sequence length="283" mass="31064">MAPRCCPQLVLLGPRWHQGWVAAAWRRLRPGLRIQHRAGSGRGGAAARGTRQRREERVCATSVLEGRQQAVALNLAVGWSDEPQLEPVCLDQEVGWMRALHVAHAMWCAGGGLRIGWLLVCPEDSARWSWWGWNIEAWRSVHVHKYGMLLLPCEAHVTQRGGGCNVTGRLFTLWWWPCHLQAGATFHGNMLAVQEHASSAGGTGACCNVAEEIASTPGDAVTLLFARARAFVHVLPASTGQEGDRKTRHEENGGRNKPTSALAHELGTQRMEILKSISRTTSA</sequence>
<feature type="compositionally biased region" description="Basic and acidic residues" evidence="1">
    <location>
        <begin position="242"/>
        <end position="254"/>
    </location>
</feature>
<evidence type="ECO:0000256" key="1">
    <source>
        <dbReference type="SAM" id="MobiDB-lite"/>
    </source>
</evidence>
<evidence type="ECO:0000313" key="3">
    <source>
        <dbReference type="Proteomes" id="UP000485058"/>
    </source>
</evidence>
<protein>
    <submittedName>
        <fullName evidence="2">Uncharacterized protein</fullName>
    </submittedName>
</protein>
<feature type="region of interest" description="Disordered" evidence="1">
    <location>
        <begin position="237"/>
        <end position="260"/>
    </location>
</feature>
<keyword evidence="3" id="KW-1185">Reference proteome</keyword>
<evidence type="ECO:0000313" key="2">
    <source>
        <dbReference type="EMBL" id="GFH13932.1"/>
    </source>
</evidence>
<proteinExistence type="predicted"/>
<accession>A0A699ZEG6</accession>
<dbReference type="EMBL" id="BLLF01000668">
    <property type="protein sequence ID" value="GFH13932.1"/>
    <property type="molecule type" value="Genomic_DNA"/>
</dbReference>